<feature type="domain" description="TCP" evidence="8">
    <location>
        <begin position="99"/>
        <end position="157"/>
    </location>
</feature>
<accession>A0AAV6I677</accession>
<dbReference type="GO" id="GO:2000032">
    <property type="term" value="P:regulation of secondary shoot formation"/>
    <property type="evidence" value="ECO:0007669"/>
    <property type="project" value="TreeGrafter"/>
</dbReference>
<evidence type="ECO:0000313" key="11">
    <source>
        <dbReference type="Proteomes" id="UP000823749"/>
    </source>
</evidence>
<dbReference type="GO" id="GO:0005634">
    <property type="term" value="C:nucleus"/>
    <property type="evidence" value="ECO:0007669"/>
    <property type="project" value="UniProtKB-SubCell"/>
</dbReference>
<dbReference type="PANTHER" id="PTHR31072">
    <property type="entry name" value="TRANSCRIPTION FACTOR TCP4-RELATED"/>
    <property type="match status" value="1"/>
</dbReference>
<dbReference type="Proteomes" id="UP000823749">
    <property type="component" value="Chromosome 12"/>
</dbReference>
<feature type="domain" description="R" evidence="9">
    <location>
        <begin position="222"/>
        <end position="239"/>
    </location>
</feature>
<dbReference type="InterPro" id="IPR017887">
    <property type="entry name" value="TF_TCP_subgr"/>
</dbReference>
<evidence type="ECO:0000256" key="6">
    <source>
        <dbReference type="ARBA" id="ARBA00023242"/>
    </source>
</evidence>
<keyword evidence="2" id="KW-0217">Developmental protein</keyword>
<dbReference type="GO" id="GO:0003700">
    <property type="term" value="F:DNA-binding transcription factor activity"/>
    <property type="evidence" value="ECO:0007669"/>
    <property type="project" value="InterPro"/>
</dbReference>
<dbReference type="InterPro" id="IPR017888">
    <property type="entry name" value="CYC/TB1_R_domain"/>
</dbReference>
<evidence type="ECO:0000256" key="3">
    <source>
        <dbReference type="ARBA" id="ARBA00023015"/>
    </source>
</evidence>
<dbReference type="EMBL" id="JACTNZ010000012">
    <property type="protein sequence ID" value="KAG5522629.1"/>
    <property type="molecule type" value="Genomic_DNA"/>
</dbReference>
<evidence type="ECO:0008006" key="12">
    <source>
        <dbReference type="Google" id="ProtNLM"/>
    </source>
</evidence>
<dbReference type="InterPro" id="IPR005333">
    <property type="entry name" value="Transcription_factor_TCP"/>
</dbReference>
<protein>
    <recommendedName>
        <fullName evidence="12">CYCLOIDEA-like protein</fullName>
    </recommendedName>
</protein>
<dbReference type="PANTHER" id="PTHR31072:SF226">
    <property type="entry name" value="TRANSCRIPTION FACTOR TCP18"/>
    <property type="match status" value="1"/>
</dbReference>
<feature type="region of interest" description="Disordered" evidence="7">
    <location>
        <begin position="84"/>
        <end position="117"/>
    </location>
</feature>
<organism evidence="10 11">
    <name type="scientific">Rhododendron griersonianum</name>
    <dbReference type="NCBI Taxonomy" id="479676"/>
    <lineage>
        <taxon>Eukaryota</taxon>
        <taxon>Viridiplantae</taxon>
        <taxon>Streptophyta</taxon>
        <taxon>Embryophyta</taxon>
        <taxon>Tracheophyta</taxon>
        <taxon>Spermatophyta</taxon>
        <taxon>Magnoliopsida</taxon>
        <taxon>eudicotyledons</taxon>
        <taxon>Gunneridae</taxon>
        <taxon>Pentapetalae</taxon>
        <taxon>asterids</taxon>
        <taxon>Ericales</taxon>
        <taxon>Ericaceae</taxon>
        <taxon>Ericoideae</taxon>
        <taxon>Rhodoreae</taxon>
        <taxon>Rhododendron</taxon>
    </lineage>
</organism>
<feature type="region of interest" description="Disordered" evidence="7">
    <location>
        <begin position="157"/>
        <end position="288"/>
    </location>
</feature>
<gene>
    <name evidence="10" type="ORF">RHGRI_034698</name>
</gene>
<feature type="region of interest" description="Disordered" evidence="7">
    <location>
        <begin position="1"/>
        <end position="30"/>
    </location>
</feature>
<evidence type="ECO:0000313" key="10">
    <source>
        <dbReference type="EMBL" id="KAG5522629.1"/>
    </source>
</evidence>
<feature type="compositionally biased region" description="Basic residues" evidence="7">
    <location>
        <begin position="94"/>
        <end position="103"/>
    </location>
</feature>
<feature type="compositionally biased region" description="Basic and acidic residues" evidence="7">
    <location>
        <begin position="220"/>
        <end position="237"/>
    </location>
</feature>
<keyword evidence="4" id="KW-0238">DNA-binding</keyword>
<name>A0AAV6I677_9ERIC</name>
<proteinExistence type="predicted"/>
<dbReference type="PROSITE" id="PS51370">
    <property type="entry name" value="R"/>
    <property type="match status" value="1"/>
</dbReference>
<sequence>MYPNSSYNINGNSYPTLDQSLDSPPPPHSSLFYNFPSPAIPYEDDILLRQHLHDLLLQHPAAEACTPPEVLTNSVHNGTDSIAQCQSADEPVPRKKPSKKDRHSKIETAQGPRDRRMRLSLEVAPQFFGLQDMLGFDKASKTVGWLLSNSKKAIKELKKSVPRMTRSSPSDSDQGEDGSGIDESPDRLAKIINPKGKASVSVAKEKKTNRALRKSAFDPLAKESREKARARARERTREKRSRVQFNEPNASNSEAINHEGNTSGSWKNAFDNGNESGRLSRNLNPSLEFEEPSSSINIFCYNPNDTRASQENQFTGYQVYGKPWENYSHISQF</sequence>
<dbReference type="AlphaFoldDB" id="A0AAV6I677"/>
<feature type="compositionally biased region" description="Polar residues" evidence="7">
    <location>
        <begin position="243"/>
        <end position="285"/>
    </location>
</feature>
<keyword evidence="5" id="KW-0804">Transcription</keyword>
<keyword evidence="6" id="KW-0539">Nucleus</keyword>
<keyword evidence="11" id="KW-1185">Reference proteome</keyword>
<keyword evidence="3" id="KW-0805">Transcription regulation</keyword>
<feature type="compositionally biased region" description="Polar residues" evidence="7">
    <location>
        <begin position="1"/>
        <end position="16"/>
    </location>
</feature>
<evidence type="ECO:0000256" key="7">
    <source>
        <dbReference type="SAM" id="MobiDB-lite"/>
    </source>
</evidence>
<dbReference type="Pfam" id="PF03634">
    <property type="entry name" value="TCP"/>
    <property type="match status" value="1"/>
</dbReference>
<dbReference type="GO" id="GO:0043565">
    <property type="term" value="F:sequence-specific DNA binding"/>
    <property type="evidence" value="ECO:0007669"/>
    <property type="project" value="TreeGrafter"/>
</dbReference>
<evidence type="ECO:0000256" key="5">
    <source>
        <dbReference type="ARBA" id="ARBA00023163"/>
    </source>
</evidence>
<evidence type="ECO:0000259" key="9">
    <source>
        <dbReference type="PROSITE" id="PS51370"/>
    </source>
</evidence>
<reference evidence="10" key="1">
    <citation type="submission" date="2020-08" db="EMBL/GenBank/DDBJ databases">
        <title>Plant Genome Project.</title>
        <authorList>
            <person name="Zhang R.-G."/>
        </authorList>
    </citation>
    <scope>NUCLEOTIDE SEQUENCE</scope>
    <source>
        <strain evidence="10">WSP0</strain>
        <tissue evidence="10">Leaf</tissue>
    </source>
</reference>
<evidence type="ECO:0000256" key="4">
    <source>
        <dbReference type="ARBA" id="ARBA00023125"/>
    </source>
</evidence>
<evidence type="ECO:0000256" key="1">
    <source>
        <dbReference type="ARBA" id="ARBA00004123"/>
    </source>
</evidence>
<evidence type="ECO:0000259" key="8">
    <source>
        <dbReference type="PROSITE" id="PS51369"/>
    </source>
</evidence>
<comment type="caution">
    <text evidence="10">The sequence shown here is derived from an EMBL/GenBank/DDBJ whole genome shotgun (WGS) entry which is preliminary data.</text>
</comment>
<comment type="subcellular location">
    <subcellularLocation>
        <location evidence="1">Nucleus</location>
    </subcellularLocation>
</comment>
<evidence type="ECO:0000256" key="2">
    <source>
        <dbReference type="ARBA" id="ARBA00022473"/>
    </source>
</evidence>
<dbReference type="PROSITE" id="PS51369">
    <property type="entry name" value="TCP"/>
    <property type="match status" value="1"/>
</dbReference>